<dbReference type="EMBL" id="JADNYM010000014">
    <property type="protein sequence ID" value="MBG0740165.1"/>
    <property type="molecule type" value="Genomic_DNA"/>
</dbReference>
<gene>
    <name evidence="3" type="ORF">IV500_12320</name>
</gene>
<proteinExistence type="predicted"/>
<keyword evidence="2" id="KW-0472">Membrane</keyword>
<dbReference type="Proteomes" id="UP000655366">
    <property type="component" value="Unassembled WGS sequence"/>
</dbReference>
<organism evidence="3 4">
    <name type="scientific">Arthrobacter terrae</name>
    <dbReference type="NCBI Taxonomy" id="2935737"/>
    <lineage>
        <taxon>Bacteria</taxon>
        <taxon>Bacillati</taxon>
        <taxon>Actinomycetota</taxon>
        <taxon>Actinomycetes</taxon>
        <taxon>Micrococcales</taxon>
        <taxon>Micrococcaceae</taxon>
        <taxon>Arthrobacter</taxon>
    </lineage>
</organism>
<dbReference type="RefSeq" id="WP_196397101.1">
    <property type="nucleotide sequence ID" value="NZ_JADNYM010000014.1"/>
</dbReference>
<dbReference type="AlphaFoldDB" id="A0A931CPT1"/>
<sequence>MRKKTGRADLVFQFVSFALVCLVLSVLPWPFLLKIAAAFALSLLLSAVYARARRNAQRRKTEPKRMRVISVKSVQD</sequence>
<evidence type="ECO:0000313" key="4">
    <source>
        <dbReference type="Proteomes" id="UP000655366"/>
    </source>
</evidence>
<name>A0A931CPT1_9MICC</name>
<accession>A0A931CPT1</accession>
<keyword evidence="4" id="KW-1185">Reference proteome</keyword>
<feature type="transmembrane region" description="Helical" evidence="2">
    <location>
        <begin position="35"/>
        <end position="52"/>
    </location>
</feature>
<evidence type="ECO:0000256" key="2">
    <source>
        <dbReference type="SAM" id="Phobius"/>
    </source>
</evidence>
<feature type="transmembrane region" description="Helical" evidence="2">
    <location>
        <begin position="12"/>
        <end position="29"/>
    </location>
</feature>
<evidence type="ECO:0000256" key="1">
    <source>
        <dbReference type="SAM" id="MobiDB-lite"/>
    </source>
</evidence>
<comment type="caution">
    <text evidence="3">The sequence shown here is derived from an EMBL/GenBank/DDBJ whole genome shotgun (WGS) entry which is preliminary data.</text>
</comment>
<reference evidence="3 4" key="1">
    <citation type="submission" date="2020-11" db="EMBL/GenBank/DDBJ databases">
        <title>Arthrobacter antarcticus sp. nov., isolated from Antarctic Soil.</title>
        <authorList>
            <person name="Li J."/>
        </authorList>
    </citation>
    <scope>NUCLEOTIDE SEQUENCE [LARGE SCALE GENOMIC DNA]</scope>
    <source>
        <strain evidence="3 4">Z1-20</strain>
    </source>
</reference>
<feature type="region of interest" description="Disordered" evidence="1">
    <location>
        <begin position="55"/>
        <end position="76"/>
    </location>
</feature>
<evidence type="ECO:0000313" key="3">
    <source>
        <dbReference type="EMBL" id="MBG0740165.1"/>
    </source>
</evidence>
<keyword evidence="2" id="KW-1133">Transmembrane helix</keyword>
<keyword evidence="2" id="KW-0812">Transmembrane</keyword>
<protein>
    <submittedName>
        <fullName evidence="3">Uncharacterized protein</fullName>
    </submittedName>
</protein>